<dbReference type="AlphaFoldDB" id="A0A4R4DZD1"/>
<proteinExistence type="predicted"/>
<dbReference type="PANTHER" id="PTHR35337">
    <property type="entry name" value="SLR1478 PROTEIN"/>
    <property type="match status" value="1"/>
</dbReference>
<comment type="caution">
    <text evidence="2">The sequence shown here is derived from an EMBL/GenBank/DDBJ whole genome shotgun (WGS) entry which is preliminary data.</text>
</comment>
<dbReference type="InterPro" id="IPR002798">
    <property type="entry name" value="SpoIIM-like"/>
</dbReference>
<name>A0A4R4DZD1_9BACL</name>
<keyword evidence="1" id="KW-0472">Membrane</keyword>
<organism evidence="2 3">
    <name type="scientific">Paenibacillus albiflavus</name>
    <dbReference type="NCBI Taxonomy" id="2545760"/>
    <lineage>
        <taxon>Bacteria</taxon>
        <taxon>Bacillati</taxon>
        <taxon>Bacillota</taxon>
        <taxon>Bacilli</taxon>
        <taxon>Bacillales</taxon>
        <taxon>Paenibacillaceae</taxon>
        <taxon>Paenibacillus</taxon>
    </lineage>
</organism>
<evidence type="ECO:0000313" key="2">
    <source>
        <dbReference type="EMBL" id="TCZ67592.1"/>
    </source>
</evidence>
<dbReference type="EMBL" id="SKFG01000081">
    <property type="protein sequence ID" value="TCZ67592.1"/>
    <property type="molecule type" value="Genomic_DNA"/>
</dbReference>
<feature type="transmembrane region" description="Helical" evidence="1">
    <location>
        <begin position="172"/>
        <end position="199"/>
    </location>
</feature>
<feature type="transmembrane region" description="Helical" evidence="1">
    <location>
        <begin position="73"/>
        <end position="95"/>
    </location>
</feature>
<protein>
    <submittedName>
        <fullName evidence="2">Stage II sporulation protein M</fullName>
    </submittedName>
</protein>
<feature type="transmembrane region" description="Helical" evidence="1">
    <location>
        <begin position="129"/>
        <end position="151"/>
    </location>
</feature>
<gene>
    <name evidence="2" type="ORF">E0485_24980</name>
</gene>
<keyword evidence="1" id="KW-1133">Transmembrane helix</keyword>
<dbReference type="OrthoDB" id="161024at2"/>
<dbReference type="RefSeq" id="WP_132420808.1">
    <property type="nucleotide sequence ID" value="NZ_SKFG01000081.1"/>
</dbReference>
<evidence type="ECO:0000256" key="1">
    <source>
        <dbReference type="SAM" id="Phobius"/>
    </source>
</evidence>
<keyword evidence="3" id="KW-1185">Reference proteome</keyword>
<evidence type="ECO:0000313" key="3">
    <source>
        <dbReference type="Proteomes" id="UP000295418"/>
    </source>
</evidence>
<reference evidence="2 3" key="1">
    <citation type="submission" date="2019-03" db="EMBL/GenBank/DDBJ databases">
        <authorList>
            <person name="Kim M.K.M."/>
        </authorList>
    </citation>
    <scope>NUCLEOTIDE SEQUENCE [LARGE SCALE GENOMIC DNA]</scope>
    <source>
        <strain evidence="2 3">18JY21-1</strain>
    </source>
</reference>
<sequence>MSLKALFRHFREMKIYFLVVIVLFILGVVLGTLHWNQALLDQQLKAISEIANSVDGKDSIELSLFWVILKNNVVAMLVMVVSGILFAVFPIFSIFTNGLLLGYVGEQAVQSTGLVQLAKGIIPHGVLEIPALIIACAYGLRLGVLAVQAIISLFSETRRQSFGIEAPRLMKLMVPLTGFLIGLLLVAALIESTISFWLVQG</sequence>
<accession>A0A4R4DZD1</accession>
<keyword evidence="1" id="KW-0812">Transmembrane</keyword>
<dbReference type="Pfam" id="PF01944">
    <property type="entry name" value="SpoIIM"/>
    <property type="match status" value="1"/>
</dbReference>
<feature type="transmembrane region" description="Helical" evidence="1">
    <location>
        <begin position="15"/>
        <end position="35"/>
    </location>
</feature>
<dbReference type="PANTHER" id="PTHR35337:SF1">
    <property type="entry name" value="SLR1478 PROTEIN"/>
    <property type="match status" value="1"/>
</dbReference>
<dbReference type="Proteomes" id="UP000295418">
    <property type="component" value="Unassembled WGS sequence"/>
</dbReference>